<dbReference type="InterPro" id="IPR014710">
    <property type="entry name" value="RmlC-like_jellyroll"/>
</dbReference>
<dbReference type="CDD" id="cd00038">
    <property type="entry name" value="CAP_ED"/>
    <property type="match status" value="1"/>
</dbReference>
<dbReference type="SUPFAM" id="SSF46785">
    <property type="entry name" value="Winged helix' DNA-binding domain"/>
    <property type="match status" value="1"/>
</dbReference>
<dbReference type="Proteomes" id="UP000595564">
    <property type="component" value="Chromosome"/>
</dbReference>
<dbReference type="InterPro" id="IPR050397">
    <property type="entry name" value="Env_Response_Regulators"/>
</dbReference>
<dbReference type="SMART" id="SM00419">
    <property type="entry name" value="HTH_CRP"/>
    <property type="match status" value="1"/>
</dbReference>
<proteinExistence type="predicted"/>
<dbReference type="Pfam" id="PF13545">
    <property type="entry name" value="HTH_Crp_2"/>
    <property type="match status" value="1"/>
</dbReference>
<evidence type="ECO:0000259" key="4">
    <source>
        <dbReference type="PROSITE" id="PS50042"/>
    </source>
</evidence>
<dbReference type="InterPro" id="IPR012318">
    <property type="entry name" value="HTH_CRP"/>
</dbReference>
<name>A0A7R6SY44_9BACT</name>
<protein>
    <submittedName>
        <fullName evidence="6">CRP/FNR family transcriptional regulator, anaerobic regulatory protein</fullName>
    </submittedName>
</protein>
<dbReference type="PROSITE" id="PS51063">
    <property type="entry name" value="HTH_CRP_2"/>
    <property type="match status" value="1"/>
</dbReference>
<dbReference type="EMBL" id="AP017470">
    <property type="protein sequence ID" value="BBB32245.1"/>
    <property type="molecule type" value="Genomic_DNA"/>
</dbReference>
<dbReference type="GO" id="GO:0003700">
    <property type="term" value="F:DNA-binding transcription factor activity"/>
    <property type="evidence" value="ECO:0007669"/>
    <property type="project" value="TreeGrafter"/>
</dbReference>
<dbReference type="SMART" id="SM00100">
    <property type="entry name" value="cNMP"/>
    <property type="match status" value="1"/>
</dbReference>
<dbReference type="GO" id="GO:0005829">
    <property type="term" value="C:cytosol"/>
    <property type="evidence" value="ECO:0007669"/>
    <property type="project" value="TreeGrafter"/>
</dbReference>
<sequence>MKKDAAITLFSNKFLGNTSPEIIKLIDNISTLESINKKEHLFFEGDKGESFYFLVSGKVKLYKISSAGKEVVVKIINPGEIFAEVTIIDPYFPVNAIALEEILVLKINGKKFLDILSERENLNKKFVFLLIQRIKTLLSRLEMAGTESVEERLLHYLKDIAEKKGSEFTLPISKGELASLLFTSPETISRTFARLKDKGIIEVHGKKIIVKKFTDF</sequence>
<dbReference type="SUPFAM" id="SSF51206">
    <property type="entry name" value="cAMP-binding domain-like"/>
    <property type="match status" value="1"/>
</dbReference>
<gene>
    <name evidence="6" type="ORF">TTHT_0672</name>
</gene>
<keyword evidence="7" id="KW-1185">Reference proteome</keyword>
<feature type="domain" description="HTH crp-type" evidence="5">
    <location>
        <begin position="147"/>
        <end position="214"/>
    </location>
</feature>
<dbReference type="PANTHER" id="PTHR24567">
    <property type="entry name" value="CRP FAMILY TRANSCRIPTIONAL REGULATORY PROTEIN"/>
    <property type="match status" value="1"/>
</dbReference>
<evidence type="ECO:0000256" key="1">
    <source>
        <dbReference type="ARBA" id="ARBA00023015"/>
    </source>
</evidence>
<evidence type="ECO:0000259" key="5">
    <source>
        <dbReference type="PROSITE" id="PS51063"/>
    </source>
</evidence>
<dbReference type="AlphaFoldDB" id="A0A7R6SY44"/>
<dbReference type="PROSITE" id="PS50042">
    <property type="entry name" value="CNMP_BINDING_3"/>
    <property type="match status" value="1"/>
</dbReference>
<dbReference type="InterPro" id="IPR036390">
    <property type="entry name" value="WH_DNA-bd_sf"/>
</dbReference>
<reference evidence="6 7" key="1">
    <citation type="journal article" date="2012" name="Extremophiles">
        <title>Thermotomaculum hydrothermale gen. nov., sp. nov., a novel heterotrophic thermophile within the phylum Acidobacteria from a deep-sea hydrothermal vent chimney in the Southern Okinawa Trough.</title>
        <authorList>
            <person name="Izumi H."/>
            <person name="Nunoura T."/>
            <person name="Miyazaki M."/>
            <person name="Mino S."/>
            <person name="Toki T."/>
            <person name="Takai K."/>
            <person name="Sako Y."/>
            <person name="Sawabe T."/>
            <person name="Nakagawa S."/>
        </authorList>
    </citation>
    <scope>NUCLEOTIDE SEQUENCE [LARGE SCALE GENOMIC DNA]</scope>
    <source>
        <strain evidence="6 7">AC55</strain>
    </source>
</reference>
<accession>A0A7R6SY44</accession>
<dbReference type="Gene3D" id="2.60.120.10">
    <property type="entry name" value="Jelly Rolls"/>
    <property type="match status" value="1"/>
</dbReference>
<dbReference type="PRINTS" id="PR00034">
    <property type="entry name" value="HTHCRP"/>
</dbReference>
<keyword evidence="2" id="KW-0238">DNA-binding</keyword>
<evidence type="ECO:0000313" key="6">
    <source>
        <dbReference type="EMBL" id="BBB32245.1"/>
    </source>
</evidence>
<dbReference type="InterPro" id="IPR018490">
    <property type="entry name" value="cNMP-bd_dom_sf"/>
</dbReference>
<dbReference type="RefSeq" id="WP_201328588.1">
    <property type="nucleotide sequence ID" value="NZ_AP017470.1"/>
</dbReference>
<dbReference type="InterPro" id="IPR000595">
    <property type="entry name" value="cNMP-bd_dom"/>
</dbReference>
<keyword evidence="1" id="KW-0805">Transcription regulation</keyword>
<organism evidence="6 7">
    <name type="scientific">Thermotomaculum hydrothermale</name>
    <dbReference type="NCBI Taxonomy" id="981385"/>
    <lineage>
        <taxon>Bacteria</taxon>
        <taxon>Pseudomonadati</taxon>
        <taxon>Acidobacteriota</taxon>
        <taxon>Holophagae</taxon>
        <taxon>Thermotomaculales</taxon>
        <taxon>Thermotomaculaceae</taxon>
        <taxon>Thermotomaculum</taxon>
    </lineage>
</organism>
<dbReference type="GO" id="GO:0003677">
    <property type="term" value="F:DNA binding"/>
    <property type="evidence" value="ECO:0007669"/>
    <property type="project" value="UniProtKB-KW"/>
</dbReference>
<dbReference type="Pfam" id="PF00027">
    <property type="entry name" value="cNMP_binding"/>
    <property type="match status" value="1"/>
</dbReference>
<evidence type="ECO:0000313" key="7">
    <source>
        <dbReference type="Proteomes" id="UP000595564"/>
    </source>
</evidence>
<dbReference type="PANTHER" id="PTHR24567:SF26">
    <property type="entry name" value="REGULATORY PROTEIN YEIL"/>
    <property type="match status" value="1"/>
</dbReference>
<evidence type="ECO:0000256" key="2">
    <source>
        <dbReference type="ARBA" id="ARBA00023125"/>
    </source>
</evidence>
<evidence type="ECO:0000256" key="3">
    <source>
        <dbReference type="ARBA" id="ARBA00023163"/>
    </source>
</evidence>
<feature type="domain" description="Cyclic nucleotide-binding" evidence="4">
    <location>
        <begin position="13"/>
        <end position="133"/>
    </location>
</feature>
<dbReference type="KEGG" id="thyd:TTHT_0672"/>
<keyword evidence="3" id="KW-0804">Transcription</keyword>